<organism evidence="2 3">
    <name type="scientific">Nonomuraea cavernae</name>
    <dbReference type="NCBI Taxonomy" id="2045107"/>
    <lineage>
        <taxon>Bacteria</taxon>
        <taxon>Bacillati</taxon>
        <taxon>Actinomycetota</taxon>
        <taxon>Actinomycetes</taxon>
        <taxon>Streptosporangiales</taxon>
        <taxon>Streptosporangiaceae</taxon>
        <taxon>Nonomuraea</taxon>
    </lineage>
</organism>
<evidence type="ECO:0000313" key="2">
    <source>
        <dbReference type="EMBL" id="GGO81768.1"/>
    </source>
</evidence>
<dbReference type="RefSeq" id="WP_189128656.1">
    <property type="nucleotide sequence ID" value="NZ_BMNH01000038.1"/>
</dbReference>
<sequence length="444" mass="49340">MAKGLGRERVRELLGLAVWEVELAVETGLLRRLPDRTFDPVSVNTAQADLELFWRLLAAERRCNATEAAARLGISAESFRRIAAVAGLVPLVTREIKKYGRALTVGYYRAADVDALADHARADTELRAVARAVARSEAAKKAALTRRANLARATEARAEVEDTRPAPDADPIRVLLWTAAVMAAAGVWPGPLRLLRRLSDRRVDPLVLTLREARLPRAELEVMLAELAERSVELIGLLVPPAAGERELGVPVAMLPADLPRFGDHLLAPFLQEVVSSPPSWLLEARADRELEDAAHRQARRAIEEAYRRRTAAQAAVEEAVRVASRLSDETVAEIFGLSVEVIRLLRPKSGRWSAELVAQLFRHSPPWLRDETAARMEIDRRRRAAVTQARRRAATRLSWRRHWAEAFGVPLECVPEVIGRPTPGAIEAARRDPPRWARKETPG</sequence>
<comment type="caution">
    <text evidence="2">The sequence shown here is derived from an EMBL/GenBank/DDBJ whole genome shotgun (WGS) entry which is preliminary data.</text>
</comment>
<accession>A0A917ZE41</accession>
<protein>
    <submittedName>
        <fullName evidence="2">Uncharacterized protein</fullName>
    </submittedName>
</protein>
<feature type="region of interest" description="Disordered" evidence="1">
    <location>
        <begin position="425"/>
        <end position="444"/>
    </location>
</feature>
<name>A0A917ZE41_9ACTN</name>
<reference evidence="2" key="2">
    <citation type="submission" date="2020-09" db="EMBL/GenBank/DDBJ databases">
        <authorList>
            <person name="Sun Q."/>
            <person name="Zhou Y."/>
        </authorList>
    </citation>
    <scope>NUCLEOTIDE SEQUENCE</scope>
    <source>
        <strain evidence="2">CGMCC 4.7368</strain>
    </source>
</reference>
<evidence type="ECO:0000313" key="3">
    <source>
        <dbReference type="Proteomes" id="UP000646523"/>
    </source>
</evidence>
<keyword evidence="3" id="KW-1185">Reference proteome</keyword>
<reference evidence="2" key="1">
    <citation type="journal article" date="2014" name="Int. J. Syst. Evol. Microbiol.">
        <title>Complete genome sequence of Corynebacterium casei LMG S-19264T (=DSM 44701T), isolated from a smear-ripened cheese.</title>
        <authorList>
            <consortium name="US DOE Joint Genome Institute (JGI-PGF)"/>
            <person name="Walter F."/>
            <person name="Albersmeier A."/>
            <person name="Kalinowski J."/>
            <person name="Ruckert C."/>
        </authorList>
    </citation>
    <scope>NUCLEOTIDE SEQUENCE</scope>
    <source>
        <strain evidence="2">CGMCC 4.7368</strain>
    </source>
</reference>
<feature type="compositionally biased region" description="Basic and acidic residues" evidence="1">
    <location>
        <begin position="429"/>
        <end position="444"/>
    </location>
</feature>
<evidence type="ECO:0000256" key="1">
    <source>
        <dbReference type="SAM" id="MobiDB-lite"/>
    </source>
</evidence>
<gene>
    <name evidence="2" type="ORF">GCM10012289_71500</name>
</gene>
<proteinExistence type="predicted"/>
<dbReference type="Proteomes" id="UP000646523">
    <property type="component" value="Unassembled WGS sequence"/>
</dbReference>
<dbReference type="AlphaFoldDB" id="A0A917ZE41"/>
<dbReference type="EMBL" id="BMNH01000038">
    <property type="protein sequence ID" value="GGO81768.1"/>
    <property type="molecule type" value="Genomic_DNA"/>
</dbReference>